<dbReference type="SUPFAM" id="SSF48613">
    <property type="entry name" value="Heme oxygenase-like"/>
    <property type="match status" value="1"/>
</dbReference>
<dbReference type="Gene3D" id="1.20.910.10">
    <property type="entry name" value="Heme oxygenase-like"/>
    <property type="match status" value="1"/>
</dbReference>
<proteinExistence type="predicted"/>
<name>A0A6A6JS56_WESOR</name>
<keyword evidence="1" id="KW-0349">Heme</keyword>
<protein>
    <submittedName>
        <fullName evidence="4">Heme oxygenase-like protein</fullName>
    </submittedName>
</protein>
<dbReference type="CDD" id="cd19165">
    <property type="entry name" value="HemeO"/>
    <property type="match status" value="1"/>
</dbReference>
<dbReference type="InterPro" id="IPR002051">
    <property type="entry name" value="Haem_Oase"/>
</dbReference>
<dbReference type="EMBL" id="ML986487">
    <property type="protein sequence ID" value="KAF2278698.1"/>
    <property type="molecule type" value="Genomic_DNA"/>
</dbReference>
<accession>A0A6A6JS56</accession>
<dbReference type="AlphaFoldDB" id="A0A6A6JS56"/>
<dbReference type="GO" id="GO:0046872">
    <property type="term" value="F:metal ion binding"/>
    <property type="evidence" value="ECO:0007669"/>
    <property type="project" value="UniProtKB-KW"/>
</dbReference>
<sequence>MADKKTATCISDEINVATRTSHNVLNHIITTHLPLALPPYAADPTLYATGISHVSHIFLTFESLWADLEKPGVLSKTSPPSPEMLGFLTSLRPPGMARAGRIKRDLGFLTGKTEAERDATLNVHPENNIATYCAHIRETVREKPHCLISYAWCYYMAVFAGGRWIRSQLVNAGEDFWRNPSQGRSKNGIIGDEKEDDGLPLEERGLALWNFDGVEDGEDIKADFKRRLALGEVLFTEQQRRDIVQEAKEVFLWVERVVEDIDKEVGTNMEMLDRQARKMKGGGRPGQGHGAVAAEKQQHHQNSAWWMRRPDLLVALACMLCVALVKLLSRFGSEGDVVIA</sequence>
<dbReference type="Pfam" id="PF01126">
    <property type="entry name" value="Heme_oxygenase"/>
    <property type="match status" value="1"/>
</dbReference>
<keyword evidence="5" id="KW-1185">Reference proteome</keyword>
<dbReference type="PANTHER" id="PTHR10720:SF0">
    <property type="entry name" value="HEME OXYGENASE"/>
    <property type="match status" value="1"/>
</dbReference>
<organism evidence="4 5">
    <name type="scientific">Westerdykella ornata</name>
    <dbReference type="NCBI Taxonomy" id="318751"/>
    <lineage>
        <taxon>Eukaryota</taxon>
        <taxon>Fungi</taxon>
        <taxon>Dikarya</taxon>
        <taxon>Ascomycota</taxon>
        <taxon>Pezizomycotina</taxon>
        <taxon>Dothideomycetes</taxon>
        <taxon>Pleosporomycetidae</taxon>
        <taxon>Pleosporales</taxon>
        <taxon>Sporormiaceae</taxon>
        <taxon>Westerdykella</taxon>
    </lineage>
</organism>
<evidence type="ECO:0000313" key="4">
    <source>
        <dbReference type="EMBL" id="KAF2278698.1"/>
    </source>
</evidence>
<dbReference type="Proteomes" id="UP000800097">
    <property type="component" value="Unassembled WGS sequence"/>
</dbReference>
<dbReference type="InterPro" id="IPR016084">
    <property type="entry name" value="Haem_Oase-like_multi-hlx"/>
</dbReference>
<dbReference type="GO" id="GO:0004392">
    <property type="term" value="F:heme oxygenase (decyclizing) activity"/>
    <property type="evidence" value="ECO:0007669"/>
    <property type="project" value="InterPro"/>
</dbReference>
<dbReference type="GO" id="GO:0006788">
    <property type="term" value="P:heme oxidation"/>
    <property type="evidence" value="ECO:0007669"/>
    <property type="project" value="InterPro"/>
</dbReference>
<evidence type="ECO:0000313" key="5">
    <source>
        <dbReference type="Proteomes" id="UP000800097"/>
    </source>
</evidence>
<dbReference type="RefSeq" id="XP_033656237.1">
    <property type="nucleotide sequence ID" value="XM_033796795.1"/>
</dbReference>
<evidence type="ECO:0000256" key="3">
    <source>
        <dbReference type="ARBA" id="ARBA00023004"/>
    </source>
</evidence>
<dbReference type="OrthoDB" id="652091at2759"/>
<reference evidence="4" key="1">
    <citation type="journal article" date="2020" name="Stud. Mycol.">
        <title>101 Dothideomycetes genomes: a test case for predicting lifestyles and emergence of pathogens.</title>
        <authorList>
            <person name="Haridas S."/>
            <person name="Albert R."/>
            <person name="Binder M."/>
            <person name="Bloem J."/>
            <person name="Labutti K."/>
            <person name="Salamov A."/>
            <person name="Andreopoulos B."/>
            <person name="Baker S."/>
            <person name="Barry K."/>
            <person name="Bills G."/>
            <person name="Bluhm B."/>
            <person name="Cannon C."/>
            <person name="Castanera R."/>
            <person name="Culley D."/>
            <person name="Daum C."/>
            <person name="Ezra D."/>
            <person name="Gonzalez J."/>
            <person name="Henrissat B."/>
            <person name="Kuo A."/>
            <person name="Liang C."/>
            <person name="Lipzen A."/>
            <person name="Lutzoni F."/>
            <person name="Magnuson J."/>
            <person name="Mondo S."/>
            <person name="Nolan M."/>
            <person name="Ohm R."/>
            <person name="Pangilinan J."/>
            <person name="Park H.-J."/>
            <person name="Ramirez L."/>
            <person name="Alfaro M."/>
            <person name="Sun H."/>
            <person name="Tritt A."/>
            <person name="Yoshinaga Y."/>
            <person name="Zwiers L.-H."/>
            <person name="Turgeon B."/>
            <person name="Goodwin S."/>
            <person name="Spatafora J."/>
            <person name="Crous P."/>
            <person name="Grigoriev I."/>
        </authorList>
    </citation>
    <scope>NUCLEOTIDE SEQUENCE</scope>
    <source>
        <strain evidence="4">CBS 379.55</strain>
    </source>
</reference>
<gene>
    <name evidence="4" type="ORF">EI97DRAFT_413467</name>
</gene>
<dbReference type="PANTHER" id="PTHR10720">
    <property type="entry name" value="HEME OXYGENASE"/>
    <property type="match status" value="1"/>
</dbReference>
<evidence type="ECO:0000256" key="2">
    <source>
        <dbReference type="ARBA" id="ARBA00022723"/>
    </source>
</evidence>
<keyword evidence="3" id="KW-0408">Iron</keyword>
<dbReference type="GeneID" id="54549970"/>
<dbReference type="InterPro" id="IPR016053">
    <property type="entry name" value="Haem_Oase-like"/>
</dbReference>
<evidence type="ECO:0000256" key="1">
    <source>
        <dbReference type="ARBA" id="ARBA00022617"/>
    </source>
</evidence>
<keyword evidence="2" id="KW-0479">Metal-binding</keyword>